<dbReference type="PROSITE" id="PS51257">
    <property type="entry name" value="PROKAR_LIPOPROTEIN"/>
    <property type="match status" value="1"/>
</dbReference>
<comment type="caution">
    <text evidence="2">The sequence shown here is derived from an EMBL/GenBank/DDBJ whole genome shotgun (WGS) entry which is preliminary data.</text>
</comment>
<evidence type="ECO:0000256" key="1">
    <source>
        <dbReference type="SAM" id="SignalP"/>
    </source>
</evidence>
<evidence type="ECO:0008006" key="4">
    <source>
        <dbReference type="Google" id="ProtNLM"/>
    </source>
</evidence>
<dbReference type="PROSITE" id="PS51318">
    <property type="entry name" value="TAT"/>
    <property type="match status" value="1"/>
</dbReference>
<organism evidence="2 3">
    <name type="scientific">Candidatus Faecalibacterium faecipullorum</name>
    <dbReference type="NCBI Taxonomy" id="2838578"/>
    <lineage>
        <taxon>Bacteria</taxon>
        <taxon>Bacillati</taxon>
        <taxon>Bacillota</taxon>
        <taxon>Clostridia</taxon>
        <taxon>Eubacteriales</taxon>
        <taxon>Oscillospiraceae</taxon>
        <taxon>Faecalibacterium</taxon>
    </lineage>
</organism>
<dbReference type="AlphaFoldDB" id="A0A9D2MD38"/>
<evidence type="ECO:0000313" key="3">
    <source>
        <dbReference type="Proteomes" id="UP000824211"/>
    </source>
</evidence>
<protein>
    <recommendedName>
        <fullName evidence="4">Twin-arginine translocation signal domain-containing protein</fullName>
    </recommendedName>
</protein>
<sequence length="231" mass="25576">MSCKISRRNFMKCAGVGALAAVSAGALGGCTKFDAEYGLHEVAAFTNKKGGSFSLAFTEAREITATQNADLAEKYQLKTDEGQRYVYLLAEVTNGTGGKVDLYDRRFKWDIINNIFNPVNYDDEDIRKGFYQDEEDEEVATVYPNANQMVKAPTVLWAYNNGMYLSGKFGVVCYTGEANEPRAAATYADIPQGSCYLSCIGQITENLQTLRIVYRASGKEVNFVITPDEFE</sequence>
<reference evidence="2" key="1">
    <citation type="journal article" date="2021" name="PeerJ">
        <title>Extensive microbial diversity within the chicken gut microbiome revealed by metagenomics and culture.</title>
        <authorList>
            <person name="Gilroy R."/>
            <person name="Ravi A."/>
            <person name="Getino M."/>
            <person name="Pursley I."/>
            <person name="Horton D.L."/>
            <person name="Alikhan N.F."/>
            <person name="Baker D."/>
            <person name="Gharbi K."/>
            <person name="Hall N."/>
            <person name="Watson M."/>
            <person name="Adriaenssens E.M."/>
            <person name="Foster-Nyarko E."/>
            <person name="Jarju S."/>
            <person name="Secka A."/>
            <person name="Antonio M."/>
            <person name="Oren A."/>
            <person name="Chaudhuri R.R."/>
            <person name="La Ragione R."/>
            <person name="Hildebrand F."/>
            <person name="Pallen M.J."/>
        </authorList>
    </citation>
    <scope>NUCLEOTIDE SEQUENCE</scope>
    <source>
        <strain evidence="2">ChiHjej9B8-13557</strain>
    </source>
</reference>
<evidence type="ECO:0000313" key="2">
    <source>
        <dbReference type="EMBL" id="HJB58615.1"/>
    </source>
</evidence>
<dbReference type="EMBL" id="DWXX01000050">
    <property type="protein sequence ID" value="HJB58615.1"/>
    <property type="molecule type" value="Genomic_DNA"/>
</dbReference>
<proteinExistence type="predicted"/>
<gene>
    <name evidence="2" type="ORF">H9771_02960</name>
</gene>
<feature type="chain" id="PRO_5039174152" description="Twin-arginine translocation signal domain-containing protein" evidence="1">
    <location>
        <begin position="29"/>
        <end position="231"/>
    </location>
</feature>
<dbReference type="InterPro" id="IPR006311">
    <property type="entry name" value="TAT_signal"/>
</dbReference>
<reference evidence="2" key="2">
    <citation type="submission" date="2021-04" db="EMBL/GenBank/DDBJ databases">
        <authorList>
            <person name="Gilroy R."/>
        </authorList>
    </citation>
    <scope>NUCLEOTIDE SEQUENCE</scope>
    <source>
        <strain evidence="2">ChiHjej9B8-13557</strain>
    </source>
</reference>
<name>A0A9D2MD38_9FIRM</name>
<accession>A0A9D2MD38</accession>
<feature type="signal peptide" evidence="1">
    <location>
        <begin position="1"/>
        <end position="28"/>
    </location>
</feature>
<keyword evidence="1" id="KW-0732">Signal</keyword>
<dbReference type="Proteomes" id="UP000824211">
    <property type="component" value="Unassembled WGS sequence"/>
</dbReference>